<feature type="domain" description="Disulphide bond isomerase DsbC/G N-terminal" evidence="8">
    <location>
        <begin position="23"/>
        <end position="89"/>
    </location>
</feature>
<evidence type="ECO:0000256" key="6">
    <source>
        <dbReference type="ARBA" id="ARBA00023284"/>
    </source>
</evidence>
<dbReference type="OrthoDB" id="12976at2"/>
<comment type="similarity">
    <text evidence="2 7">Belongs to the thioredoxin family. DsbC subfamily.</text>
</comment>
<dbReference type="EMBL" id="VBRY01000013">
    <property type="protein sequence ID" value="TLS65709.1"/>
    <property type="molecule type" value="Genomic_DNA"/>
</dbReference>
<keyword evidence="5" id="KW-1015">Disulfide bond</keyword>
<evidence type="ECO:0000313" key="11">
    <source>
        <dbReference type="Proteomes" id="UP000306585"/>
    </source>
</evidence>
<dbReference type="PANTHER" id="PTHR35272">
    <property type="entry name" value="THIOL:DISULFIDE INTERCHANGE PROTEIN DSBC-RELATED"/>
    <property type="match status" value="1"/>
</dbReference>
<evidence type="ECO:0000259" key="8">
    <source>
        <dbReference type="Pfam" id="PF10411"/>
    </source>
</evidence>
<dbReference type="InterPro" id="IPR018950">
    <property type="entry name" value="DiS-bond_isomerase_DsbC/G_N"/>
</dbReference>
<evidence type="ECO:0000256" key="5">
    <source>
        <dbReference type="ARBA" id="ARBA00023157"/>
    </source>
</evidence>
<dbReference type="CDD" id="cd03020">
    <property type="entry name" value="DsbA_DsbC_DsbG"/>
    <property type="match status" value="1"/>
</dbReference>
<dbReference type="Proteomes" id="UP000306585">
    <property type="component" value="Unassembled WGS sequence"/>
</dbReference>
<accession>A0A5R9GL35</accession>
<keyword evidence="6 7" id="KW-0676">Redox-active center</keyword>
<feature type="signal peptide" evidence="7">
    <location>
        <begin position="1"/>
        <end position="18"/>
    </location>
</feature>
<dbReference type="Gene3D" id="3.40.30.10">
    <property type="entry name" value="Glutaredoxin"/>
    <property type="match status" value="1"/>
</dbReference>
<comment type="function">
    <text evidence="7">Required for disulfide bond formation in some periplasmic proteins. Acts by transferring its disulfide bond to other proteins and is reduced in the process.</text>
</comment>
<dbReference type="Gene3D" id="3.10.450.70">
    <property type="entry name" value="Disulphide bond isomerase, DsbC/G, N-terminal"/>
    <property type="match status" value="1"/>
</dbReference>
<evidence type="ECO:0000259" key="9">
    <source>
        <dbReference type="Pfam" id="PF13098"/>
    </source>
</evidence>
<dbReference type="SUPFAM" id="SSF52833">
    <property type="entry name" value="Thioredoxin-like"/>
    <property type="match status" value="1"/>
</dbReference>
<gene>
    <name evidence="10" type="ORF">FEF65_12095</name>
</gene>
<dbReference type="InterPro" id="IPR036249">
    <property type="entry name" value="Thioredoxin-like_sf"/>
</dbReference>
<dbReference type="AlphaFoldDB" id="A0A5R9GL35"/>
<comment type="subcellular location">
    <subcellularLocation>
        <location evidence="1 7">Periplasm</location>
    </subcellularLocation>
</comment>
<dbReference type="InterPro" id="IPR033954">
    <property type="entry name" value="DiS-bond_Isoase_DsbC/G"/>
</dbReference>
<feature type="domain" description="Thioredoxin-like fold" evidence="9">
    <location>
        <begin position="115"/>
        <end position="235"/>
    </location>
</feature>
<evidence type="ECO:0000256" key="3">
    <source>
        <dbReference type="ARBA" id="ARBA00022729"/>
    </source>
</evidence>
<evidence type="ECO:0000256" key="2">
    <source>
        <dbReference type="ARBA" id="ARBA00009813"/>
    </source>
</evidence>
<keyword evidence="4 7" id="KW-0574">Periplasm</keyword>
<dbReference type="Pfam" id="PF13098">
    <property type="entry name" value="Thioredoxin_2"/>
    <property type="match status" value="1"/>
</dbReference>
<dbReference type="Pfam" id="PF10411">
    <property type="entry name" value="DsbC_N"/>
    <property type="match status" value="1"/>
</dbReference>
<evidence type="ECO:0000256" key="4">
    <source>
        <dbReference type="ARBA" id="ARBA00022764"/>
    </source>
</evidence>
<feature type="chain" id="PRO_5024455251" description="Thiol:disulfide interchange protein" evidence="7">
    <location>
        <begin position="19"/>
        <end position="239"/>
    </location>
</feature>
<sequence length="239" mass="26263">MRSLLVICSMLLASPAIAETAQPTADVDAIRAHAAEVLRNTPVDAVQPSPIPGLFEVQSGRNIFYSDADGRHFVIGAHIIDSVAKKDLTRERQEALNKVEWSILPLDKAVVSGDKNAKLKLAVFTDPECPYCRKFEKELTQLKGVKVYSFLFPLSFHKDARRWSTAIWCSKDRHKMMTDIMINNADPKAGTCDTPVDEIVALGEKLGINGTPTLISGDGRMSPGGKSAAELKAWLMEKQ</sequence>
<dbReference type="SUPFAM" id="SSF54423">
    <property type="entry name" value="DsbC/DsbG N-terminal domain-like"/>
    <property type="match status" value="1"/>
</dbReference>
<dbReference type="PANTHER" id="PTHR35272:SF3">
    <property type="entry name" value="THIOL:DISULFIDE INTERCHANGE PROTEIN DSBC"/>
    <property type="match status" value="1"/>
</dbReference>
<evidence type="ECO:0000256" key="1">
    <source>
        <dbReference type="ARBA" id="ARBA00004418"/>
    </source>
</evidence>
<keyword evidence="11" id="KW-1185">Reference proteome</keyword>
<dbReference type="InterPro" id="IPR051470">
    <property type="entry name" value="Thiol:disulfide_interchange"/>
</dbReference>
<evidence type="ECO:0000256" key="7">
    <source>
        <dbReference type="RuleBase" id="RU364038"/>
    </source>
</evidence>
<dbReference type="RefSeq" id="WP_138240087.1">
    <property type="nucleotide sequence ID" value="NZ_VBRY01000013.1"/>
</dbReference>
<dbReference type="InterPro" id="IPR009094">
    <property type="entry name" value="DiS-bond_isomerase_DsbC/G_N_sf"/>
</dbReference>
<evidence type="ECO:0000313" key="10">
    <source>
        <dbReference type="EMBL" id="TLS65709.1"/>
    </source>
</evidence>
<comment type="caution">
    <text evidence="10">The sequence shown here is derived from an EMBL/GenBank/DDBJ whole genome shotgun (WGS) entry which is preliminary data.</text>
</comment>
<name>A0A5R9GL35_9PROT</name>
<keyword evidence="3 7" id="KW-0732">Signal</keyword>
<proteinExistence type="inferred from homology"/>
<organism evidence="10 11">
    <name type="scientific">Mariprofundus erugo</name>
    <dbReference type="NCBI Taxonomy" id="2528639"/>
    <lineage>
        <taxon>Bacteria</taxon>
        <taxon>Pseudomonadati</taxon>
        <taxon>Pseudomonadota</taxon>
        <taxon>Candidatius Mariprofundia</taxon>
        <taxon>Mariprofundales</taxon>
        <taxon>Mariprofundaceae</taxon>
        <taxon>Mariprofundus</taxon>
    </lineage>
</organism>
<dbReference type="InterPro" id="IPR012336">
    <property type="entry name" value="Thioredoxin-like_fold"/>
</dbReference>
<protein>
    <recommendedName>
        <fullName evidence="7">Thiol:disulfide interchange protein</fullName>
    </recommendedName>
</protein>
<reference evidence="10 11" key="1">
    <citation type="journal article" date="2019" name="Appl. Environ. Microbiol.">
        <title>Environmental Evidence and Genomic Insight of Iron-oxidizing Bacteria Preference Towards More Corrosion Resistant Stainless Steel at Higher Salinities.</title>
        <authorList>
            <person name="Garrison C.E."/>
            <person name="Price K.A."/>
            <person name="Field E.K."/>
        </authorList>
    </citation>
    <scope>NUCLEOTIDE SEQUENCE [LARGE SCALE GENOMIC DNA]</scope>
    <source>
        <strain evidence="10 11">P3</strain>
    </source>
</reference>
<dbReference type="GO" id="GO:0042597">
    <property type="term" value="C:periplasmic space"/>
    <property type="evidence" value="ECO:0007669"/>
    <property type="project" value="UniProtKB-SubCell"/>
</dbReference>